<feature type="signal peptide" evidence="1">
    <location>
        <begin position="1"/>
        <end position="21"/>
    </location>
</feature>
<feature type="chain" id="PRO_5043684787" evidence="1">
    <location>
        <begin position="22"/>
        <end position="208"/>
    </location>
</feature>
<dbReference type="EMBL" id="OY660873">
    <property type="protein sequence ID" value="CAJ1065967.1"/>
    <property type="molecule type" value="Genomic_DNA"/>
</dbReference>
<dbReference type="Proteomes" id="UP001178508">
    <property type="component" value="Chromosome 10"/>
</dbReference>
<evidence type="ECO:0000256" key="1">
    <source>
        <dbReference type="SAM" id="SignalP"/>
    </source>
</evidence>
<gene>
    <name evidence="3" type="ORF">XNOV1_A032478</name>
</gene>
<dbReference type="InterPro" id="IPR001507">
    <property type="entry name" value="ZP_dom"/>
</dbReference>
<keyword evidence="4" id="KW-1185">Reference proteome</keyword>
<dbReference type="GO" id="GO:0035803">
    <property type="term" value="P:egg coat formation"/>
    <property type="evidence" value="ECO:0007669"/>
    <property type="project" value="TreeGrafter"/>
</dbReference>
<name>A0AAV1FXK0_XYRNO</name>
<dbReference type="Gene3D" id="2.60.40.3210">
    <property type="entry name" value="Zona pellucida, ZP-N domain"/>
    <property type="match status" value="1"/>
</dbReference>
<dbReference type="GO" id="GO:0032190">
    <property type="term" value="F:acrosin binding"/>
    <property type="evidence" value="ECO:0007669"/>
    <property type="project" value="TreeGrafter"/>
</dbReference>
<organism evidence="3 4">
    <name type="scientific">Xyrichtys novacula</name>
    <name type="common">Pearly razorfish</name>
    <name type="synonym">Hemipteronotus novacula</name>
    <dbReference type="NCBI Taxonomy" id="13765"/>
    <lineage>
        <taxon>Eukaryota</taxon>
        <taxon>Metazoa</taxon>
        <taxon>Chordata</taxon>
        <taxon>Craniata</taxon>
        <taxon>Vertebrata</taxon>
        <taxon>Euteleostomi</taxon>
        <taxon>Actinopterygii</taxon>
        <taxon>Neopterygii</taxon>
        <taxon>Teleostei</taxon>
        <taxon>Neoteleostei</taxon>
        <taxon>Acanthomorphata</taxon>
        <taxon>Eupercaria</taxon>
        <taxon>Labriformes</taxon>
        <taxon>Labridae</taxon>
        <taxon>Xyrichtys</taxon>
    </lineage>
</organism>
<evidence type="ECO:0000313" key="3">
    <source>
        <dbReference type="EMBL" id="CAJ1065967.1"/>
    </source>
</evidence>
<proteinExistence type="predicted"/>
<protein>
    <submittedName>
        <fullName evidence="3">Zona pellucida sperm-binding protein 3-like</fullName>
    </submittedName>
</protein>
<feature type="domain" description="ZP" evidence="2">
    <location>
        <begin position="111"/>
        <end position="208"/>
    </location>
</feature>
<dbReference type="GO" id="GO:2000344">
    <property type="term" value="P:positive regulation of acrosome reaction"/>
    <property type="evidence" value="ECO:0007669"/>
    <property type="project" value="TreeGrafter"/>
</dbReference>
<dbReference type="AlphaFoldDB" id="A0AAV1FXK0"/>
<keyword evidence="1" id="KW-0732">Signal</keyword>
<dbReference type="GO" id="GO:0031012">
    <property type="term" value="C:extracellular matrix"/>
    <property type="evidence" value="ECO:0007669"/>
    <property type="project" value="TreeGrafter"/>
</dbReference>
<reference evidence="3" key="1">
    <citation type="submission" date="2023-08" db="EMBL/GenBank/DDBJ databases">
        <authorList>
            <person name="Alioto T."/>
            <person name="Alioto T."/>
            <person name="Gomez Garrido J."/>
        </authorList>
    </citation>
    <scope>NUCLEOTIDE SEQUENCE</scope>
</reference>
<accession>A0AAV1FXK0</accession>
<evidence type="ECO:0000313" key="4">
    <source>
        <dbReference type="Proteomes" id="UP001178508"/>
    </source>
</evidence>
<dbReference type="GO" id="GO:0007339">
    <property type="term" value="P:binding of sperm to zona pellucida"/>
    <property type="evidence" value="ECO:0007669"/>
    <property type="project" value="TreeGrafter"/>
</dbReference>
<evidence type="ECO:0000259" key="2">
    <source>
        <dbReference type="PROSITE" id="PS51034"/>
    </source>
</evidence>
<dbReference type="Pfam" id="PF23344">
    <property type="entry name" value="ZP-N"/>
    <property type="match status" value="1"/>
</dbReference>
<dbReference type="PROSITE" id="PS51034">
    <property type="entry name" value="ZP_2"/>
    <property type="match status" value="1"/>
</dbReference>
<dbReference type="PANTHER" id="PTHR11576:SF2">
    <property type="entry name" value="ZONA PELLUCIDA SPERM-BINDING PROTEIN 3"/>
    <property type="match status" value="1"/>
</dbReference>
<dbReference type="InterPro" id="IPR055356">
    <property type="entry name" value="ZP-N"/>
</dbReference>
<sequence>MWSLQLFLFSFLLAFFRLSDTRFLSVRRSAQRGIKEHKSAEVEAEFGAEPERGNSRVSAQQVDQVLQRRMWPEFEPLSWKFPEDPGELENKRPPIGTEPPLLKMKERVAVRCGESRIQVEVSQDLLGRGRRIKPEELTLGGCSATEIDDSSHVLAFESELHGCGSKLVMTDKAFIYAFMLVYKPRALGRGGIVRSQSAVIGVECHYPR</sequence>
<dbReference type="PANTHER" id="PTHR11576">
    <property type="entry name" value="ZONA PELLUCIDA SPERM-BINDING PROTEIN 3"/>
    <property type="match status" value="1"/>
</dbReference>
<dbReference type="FunFam" id="2.60.40.3210:FF:000001">
    <property type="entry name" value="Zona pellucida sperm-binding protein 3"/>
    <property type="match status" value="1"/>
</dbReference>